<evidence type="ECO:0000259" key="8">
    <source>
        <dbReference type="Pfam" id="PF21982"/>
    </source>
</evidence>
<dbReference type="PANTHER" id="PTHR33602:SF1">
    <property type="entry name" value="REGULATORY PROTEIN RECX FAMILY PROTEIN"/>
    <property type="match status" value="1"/>
</dbReference>
<name>A0A1I0UZ51_9CLOT</name>
<dbReference type="EMBL" id="FOKI01000001">
    <property type="protein sequence ID" value="SFA69321.1"/>
    <property type="molecule type" value="Genomic_DNA"/>
</dbReference>
<evidence type="ECO:0000259" key="7">
    <source>
        <dbReference type="Pfam" id="PF21981"/>
    </source>
</evidence>
<dbReference type="InterPro" id="IPR053924">
    <property type="entry name" value="RecX_HTH_2nd"/>
</dbReference>
<evidence type="ECO:0000313" key="10">
    <source>
        <dbReference type="Proteomes" id="UP000198619"/>
    </source>
</evidence>
<evidence type="ECO:0000256" key="1">
    <source>
        <dbReference type="ARBA" id="ARBA00004496"/>
    </source>
</evidence>
<gene>
    <name evidence="5" type="primary">recX</name>
    <name evidence="9" type="ORF">SAMN04488528_100132</name>
</gene>
<protein>
    <recommendedName>
        <fullName evidence="3 5">Regulatory protein RecX</fullName>
    </recommendedName>
</protein>
<evidence type="ECO:0000259" key="6">
    <source>
        <dbReference type="Pfam" id="PF02631"/>
    </source>
</evidence>
<evidence type="ECO:0000256" key="4">
    <source>
        <dbReference type="ARBA" id="ARBA00022490"/>
    </source>
</evidence>
<organism evidence="9 10">
    <name type="scientific">Clostridium frigidicarnis</name>
    <dbReference type="NCBI Taxonomy" id="84698"/>
    <lineage>
        <taxon>Bacteria</taxon>
        <taxon>Bacillati</taxon>
        <taxon>Bacillota</taxon>
        <taxon>Clostridia</taxon>
        <taxon>Eubacteriales</taxon>
        <taxon>Clostridiaceae</taxon>
        <taxon>Clostridium</taxon>
    </lineage>
</organism>
<dbReference type="InterPro" id="IPR036388">
    <property type="entry name" value="WH-like_DNA-bd_sf"/>
</dbReference>
<feature type="domain" description="RecX first three-helical" evidence="8">
    <location>
        <begin position="62"/>
        <end position="101"/>
    </location>
</feature>
<evidence type="ECO:0000256" key="5">
    <source>
        <dbReference type="HAMAP-Rule" id="MF_01114"/>
    </source>
</evidence>
<evidence type="ECO:0000313" key="9">
    <source>
        <dbReference type="EMBL" id="SFA69321.1"/>
    </source>
</evidence>
<reference evidence="9 10" key="1">
    <citation type="submission" date="2016-10" db="EMBL/GenBank/DDBJ databases">
        <authorList>
            <person name="de Groot N.N."/>
        </authorList>
    </citation>
    <scope>NUCLEOTIDE SEQUENCE [LARGE SCALE GENOMIC DNA]</scope>
    <source>
        <strain evidence="9 10">DSM 12271</strain>
    </source>
</reference>
<comment type="function">
    <text evidence="5">Modulates RecA activity.</text>
</comment>
<dbReference type="STRING" id="84698.SAMN04488528_100132"/>
<keyword evidence="10" id="KW-1185">Reference proteome</keyword>
<dbReference type="Pfam" id="PF21981">
    <property type="entry name" value="RecX_HTH3"/>
    <property type="match status" value="1"/>
</dbReference>
<dbReference type="Pfam" id="PF21982">
    <property type="entry name" value="RecX_HTH1"/>
    <property type="match status" value="1"/>
</dbReference>
<dbReference type="AlphaFoldDB" id="A0A1I0UZ51"/>
<dbReference type="InterPro" id="IPR053926">
    <property type="entry name" value="RecX_HTH_1st"/>
</dbReference>
<dbReference type="Proteomes" id="UP000198619">
    <property type="component" value="Unassembled WGS sequence"/>
</dbReference>
<feature type="domain" description="RecX third three-helical" evidence="7">
    <location>
        <begin position="153"/>
        <end position="202"/>
    </location>
</feature>
<dbReference type="GO" id="GO:0006282">
    <property type="term" value="P:regulation of DNA repair"/>
    <property type="evidence" value="ECO:0007669"/>
    <property type="project" value="UniProtKB-UniRule"/>
</dbReference>
<dbReference type="OrthoDB" id="5421057at2"/>
<dbReference type="InterPro" id="IPR003783">
    <property type="entry name" value="Regulatory_RecX"/>
</dbReference>
<accession>A0A1I0UZ51</accession>
<sequence length="213" mass="24901">MGKITKIEIQKNNDERANLFIDGDFAFGCDMEHIYKLGLKKGDIVDNDNIEEILTREDFSKCKSQALRSVTRGYKTEKEIRDKLTQKEFESSSIEKTIDFLKEYKFIDDDKFALMFSKDKSYNQGRNKIKYALKRKGINDSIIEKSLSTIDEEDEHSKALELGKKKYSLLEKRESDKRKLYQKVCNYLIGRGYEYSLVKKVVNEIISGIEEEV</sequence>
<dbReference type="Pfam" id="PF02631">
    <property type="entry name" value="RecX_HTH2"/>
    <property type="match status" value="1"/>
</dbReference>
<evidence type="ECO:0000256" key="3">
    <source>
        <dbReference type="ARBA" id="ARBA00018111"/>
    </source>
</evidence>
<dbReference type="PANTHER" id="PTHR33602">
    <property type="entry name" value="REGULATORY PROTEIN RECX FAMILY PROTEIN"/>
    <property type="match status" value="1"/>
</dbReference>
<proteinExistence type="inferred from homology"/>
<dbReference type="GO" id="GO:0005737">
    <property type="term" value="C:cytoplasm"/>
    <property type="evidence" value="ECO:0007669"/>
    <property type="project" value="UniProtKB-SubCell"/>
</dbReference>
<dbReference type="NCBIfam" id="NF001058">
    <property type="entry name" value="PRK00117.4-1"/>
    <property type="match status" value="1"/>
</dbReference>
<comment type="similarity">
    <text evidence="2 5">Belongs to the RecX family.</text>
</comment>
<comment type="subcellular location">
    <subcellularLocation>
        <location evidence="1 5">Cytoplasm</location>
    </subcellularLocation>
</comment>
<dbReference type="RefSeq" id="WP_090037455.1">
    <property type="nucleotide sequence ID" value="NZ_FOKI01000001.1"/>
</dbReference>
<evidence type="ECO:0000256" key="2">
    <source>
        <dbReference type="ARBA" id="ARBA00009695"/>
    </source>
</evidence>
<keyword evidence="4 5" id="KW-0963">Cytoplasm</keyword>
<feature type="domain" description="RecX second three-helical" evidence="6">
    <location>
        <begin position="108"/>
        <end position="147"/>
    </location>
</feature>
<dbReference type="InterPro" id="IPR053925">
    <property type="entry name" value="RecX_HTH_3rd"/>
</dbReference>
<dbReference type="HAMAP" id="MF_01114">
    <property type="entry name" value="RecX"/>
    <property type="match status" value="1"/>
</dbReference>
<dbReference type="Gene3D" id="1.10.10.10">
    <property type="entry name" value="Winged helix-like DNA-binding domain superfamily/Winged helix DNA-binding domain"/>
    <property type="match status" value="3"/>
</dbReference>